<feature type="binding site" evidence="2">
    <location>
        <position position="157"/>
    </location>
    <ligand>
        <name>Fe cation</name>
        <dbReference type="ChEBI" id="CHEBI:24875"/>
        <label>2</label>
    </ligand>
</feature>
<evidence type="ECO:0000256" key="1">
    <source>
        <dbReference type="PIRSR" id="PIRSR004789-50"/>
    </source>
</evidence>
<evidence type="ECO:0000313" key="3">
    <source>
        <dbReference type="EMBL" id="OGY94368.1"/>
    </source>
</evidence>
<dbReference type="PANTHER" id="PTHR36303:SF1">
    <property type="entry name" value="2',3'-CYCLIC-NUCLEOTIDE 2'-PHOSPHODIESTERASE"/>
    <property type="match status" value="1"/>
</dbReference>
<name>A0A1G2BZ02_9BACT</name>
<reference evidence="3 4" key="1">
    <citation type="journal article" date="2016" name="Nat. Commun.">
        <title>Thousands of microbial genomes shed light on interconnected biogeochemical processes in an aquifer system.</title>
        <authorList>
            <person name="Anantharaman K."/>
            <person name="Brown C.T."/>
            <person name="Hug L.A."/>
            <person name="Sharon I."/>
            <person name="Castelle C.J."/>
            <person name="Probst A.J."/>
            <person name="Thomas B.C."/>
            <person name="Singh A."/>
            <person name="Wilkins M.J."/>
            <person name="Karaoz U."/>
            <person name="Brodie E.L."/>
            <person name="Williams K.H."/>
            <person name="Hubbard S.S."/>
            <person name="Banfield J.F."/>
        </authorList>
    </citation>
    <scope>NUCLEOTIDE SEQUENCE [LARGE SCALE GENOMIC DNA]</scope>
</reference>
<feature type="binding site" evidence="2">
    <location>
        <position position="182"/>
    </location>
    <ligand>
        <name>Fe cation</name>
        <dbReference type="ChEBI" id="CHEBI:24875"/>
        <label>2</label>
    </ligand>
</feature>
<feature type="binding site" evidence="2">
    <location>
        <position position="44"/>
    </location>
    <ligand>
        <name>Fe cation</name>
        <dbReference type="ChEBI" id="CHEBI:24875"/>
        <label>1</label>
    </ligand>
</feature>
<keyword evidence="2" id="KW-0479">Metal-binding</keyword>
<feature type="binding site" evidence="2">
    <location>
        <position position="12"/>
    </location>
    <ligand>
        <name>Fe cation</name>
        <dbReference type="ChEBI" id="CHEBI:24875"/>
        <label>1</label>
    </ligand>
</feature>
<feature type="binding site" evidence="2">
    <location>
        <position position="43"/>
    </location>
    <ligand>
        <name>Fe cation</name>
        <dbReference type="ChEBI" id="CHEBI:24875"/>
        <label>2</label>
    </ligand>
</feature>
<dbReference type="Pfam" id="PF13277">
    <property type="entry name" value="YmdB"/>
    <property type="match status" value="1"/>
</dbReference>
<feature type="active site" description="Proton donor" evidence="1">
    <location>
        <position position="72"/>
    </location>
</feature>
<dbReference type="GO" id="GO:0004113">
    <property type="term" value="F:2',3'-cyclic-nucleotide 3'-phosphodiesterase activity"/>
    <property type="evidence" value="ECO:0007669"/>
    <property type="project" value="TreeGrafter"/>
</dbReference>
<dbReference type="InterPro" id="IPR005235">
    <property type="entry name" value="YmdB-like"/>
</dbReference>
<dbReference type="PANTHER" id="PTHR36303">
    <property type="entry name" value="2',3'-CYCLIC-NUCLEOTIDE 2'-PHOSPHODIESTERASE"/>
    <property type="match status" value="1"/>
</dbReference>
<dbReference type="GO" id="GO:0046872">
    <property type="term" value="F:metal ion binding"/>
    <property type="evidence" value="ECO:0007669"/>
    <property type="project" value="UniProtKB-KW"/>
</dbReference>
<dbReference type="PIRSF" id="PIRSF004789">
    <property type="entry name" value="DR1281"/>
    <property type="match status" value="1"/>
</dbReference>
<feature type="binding site" evidence="2">
    <location>
        <position position="184"/>
    </location>
    <ligand>
        <name>Fe cation</name>
        <dbReference type="ChEBI" id="CHEBI:24875"/>
        <label>1</label>
    </ligand>
</feature>
<evidence type="ECO:0000313" key="4">
    <source>
        <dbReference type="Proteomes" id="UP000177626"/>
    </source>
</evidence>
<dbReference type="EMBL" id="MHKQ01000009">
    <property type="protein sequence ID" value="OGY94368.1"/>
    <property type="molecule type" value="Genomic_DNA"/>
</dbReference>
<dbReference type="Proteomes" id="UP000177626">
    <property type="component" value="Unassembled WGS sequence"/>
</dbReference>
<sequence length="267" mass="29443">MLGSTKVLFFGDISGSLGRKGVKDISPLWQKKYRPDIIIANVENLAHNKGVTPKTLQEVSGAGVKIFTGGNHIWKKYELDKLAEETNYQIAAPANDSRCPQKYLFQISEVNGTKLVVINLNGRTFMDNETTLANPFTEINYLLTKIPKDSNIIIDLHAEATSDKRAMGLYLDGRVSAVLGTHTHVPTADAQILDQGTGYITDIGMVGAHPSVLGVKADIIIEKFLTETKIRHDLPTSGQIEVNAVLLEIDNKTHQTKKIKLLREIIN</sequence>
<comment type="caution">
    <text evidence="3">The sequence shown here is derived from an EMBL/GenBank/DDBJ whole genome shotgun (WGS) entry which is preliminary data.</text>
</comment>
<dbReference type="Gene3D" id="3.60.21.10">
    <property type="match status" value="1"/>
</dbReference>
<organism evidence="3 4">
    <name type="scientific">Candidatus Komeilibacteria bacterium RIFOXYC1_FULL_37_11</name>
    <dbReference type="NCBI Taxonomy" id="1798555"/>
    <lineage>
        <taxon>Bacteria</taxon>
        <taxon>Candidatus Komeiliibacteriota</taxon>
    </lineage>
</organism>
<dbReference type="AlphaFoldDB" id="A0A1G2BZ02"/>
<gene>
    <name evidence="3" type="ORF">A2406_03060</name>
</gene>
<feature type="binding site" evidence="2">
    <location>
        <position position="43"/>
    </location>
    <ligand>
        <name>Fe cation</name>
        <dbReference type="ChEBI" id="CHEBI:24875"/>
        <label>1</label>
    </ligand>
</feature>
<protein>
    <recommendedName>
        <fullName evidence="5">Metallophosphoesterase</fullName>
    </recommendedName>
</protein>
<dbReference type="SUPFAM" id="SSF56300">
    <property type="entry name" value="Metallo-dependent phosphatases"/>
    <property type="match status" value="1"/>
</dbReference>
<evidence type="ECO:0000256" key="2">
    <source>
        <dbReference type="PIRSR" id="PIRSR004789-51"/>
    </source>
</evidence>
<evidence type="ECO:0008006" key="5">
    <source>
        <dbReference type="Google" id="ProtNLM"/>
    </source>
</evidence>
<dbReference type="InterPro" id="IPR029052">
    <property type="entry name" value="Metallo-depent_PP-like"/>
</dbReference>
<feature type="binding site" evidence="2">
    <location>
        <position position="71"/>
    </location>
    <ligand>
        <name>Fe cation</name>
        <dbReference type="ChEBI" id="CHEBI:24875"/>
        <label>2</label>
    </ligand>
</feature>
<proteinExistence type="predicted"/>
<accession>A0A1G2BZ02</accession>